<dbReference type="GO" id="GO:0030490">
    <property type="term" value="P:maturation of SSU-rRNA"/>
    <property type="evidence" value="ECO:0007669"/>
    <property type="project" value="TreeGrafter"/>
</dbReference>
<evidence type="ECO:0000256" key="4">
    <source>
        <dbReference type="ARBA" id="ARBA00022527"/>
    </source>
</evidence>
<dbReference type="GO" id="GO:0030688">
    <property type="term" value="C:preribosome, small subunit precursor"/>
    <property type="evidence" value="ECO:0007669"/>
    <property type="project" value="TreeGrafter"/>
</dbReference>
<keyword evidence="10" id="KW-0460">Magnesium</keyword>
<dbReference type="GO" id="GO:0005634">
    <property type="term" value="C:nucleus"/>
    <property type="evidence" value="ECO:0007669"/>
    <property type="project" value="TreeGrafter"/>
</dbReference>
<evidence type="ECO:0000313" key="15">
    <source>
        <dbReference type="Proteomes" id="UP000887574"/>
    </source>
</evidence>
<keyword evidence="6" id="KW-0479">Metal-binding</keyword>
<dbReference type="InterPro" id="IPR029057">
    <property type="entry name" value="PRTase-like"/>
</dbReference>
<dbReference type="InterPro" id="IPR015285">
    <property type="entry name" value="RIO2_wHTH_N"/>
</dbReference>
<evidence type="ECO:0000256" key="8">
    <source>
        <dbReference type="ARBA" id="ARBA00022777"/>
    </source>
</evidence>
<dbReference type="EC" id="2.7.11.1" evidence="3"/>
<keyword evidence="9" id="KW-0067">ATP-binding</keyword>
<evidence type="ECO:0000256" key="9">
    <source>
        <dbReference type="ARBA" id="ARBA00022840"/>
    </source>
</evidence>
<dbReference type="SUPFAM" id="SSF46785">
    <property type="entry name" value="Winged helix' DNA-binding domain"/>
    <property type="match status" value="1"/>
</dbReference>
<dbReference type="SUPFAM" id="SSF53271">
    <property type="entry name" value="PRTase-like"/>
    <property type="match status" value="1"/>
</dbReference>
<dbReference type="Pfam" id="PF09202">
    <property type="entry name" value="Rio2_N"/>
    <property type="match status" value="1"/>
</dbReference>
<dbReference type="Pfam" id="PF00156">
    <property type="entry name" value="Pribosyltran"/>
    <property type="match status" value="1"/>
</dbReference>
<dbReference type="CDD" id="cd05144">
    <property type="entry name" value="RIO2_C"/>
    <property type="match status" value="1"/>
</dbReference>
<keyword evidence="5" id="KW-0808">Transferase</keyword>
<protein>
    <recommendedName>
        <fullName evidence="3">non-specific serine/threonine protein kinase</fullName>
        <ecNumber evidence="3">2.7.11.1</ecNumber>
    </recommendedName>
</protein>
<feature type="region of interest" description="Disordered" evidence="13">
    <location>
        <begin position="455"/>
        <end position="503"/>
    </location>
</feature>
<evidence type="ECO:0000256" key="10">
    <source>
        <dbReference type="ARBA" id="ARBA00022842"/>
    </source>
</evidence>
<proteinExistence type="inferred from homology"/>
<evidence type="ECO:0000259" key="14">
    <source>
        <dbReference type="SMART" id="SM00090"/>
    </source>
</evidence>
<dbReference type="WBParaSite" id="jg22536.1">
    <property type="protein sequence ID" value="jg22536.1"/>
    <property type="gene ID" value="jg22536"/>
</dbReference>
<dbReference type="GO" id="GO:0004674">
    <property type="term" value="F:protein serine/threonine kinase activity"/>
    <property type="evidence" value="ECO:0007669"/>
    <property type="project" value="UniProtKB-KW"/>
</dbReference>
<dbReference type="Proteomes" id="UP000887574">
    <property type="component" value="Unplaced"/>
</dbReference>
<sequence>MNNGPNHVNTLNHEYRAQTIRMGSKSCGHPQTTDIGFKQPGWVRNHVGTPNHDFCLVIYVLEEKHSLIFNMGKFNVTAMRYLNSEHFRVLLSVEMGMKNHESRATARALNDLTKLNVVVYERGKRYDGFRLTNLGYDFLALHWRRQRVRCLCWGDPELKDIALKFHRLGRTSFRKIKEKRDYHKKRHFCSWLYLARIAAIKEFSFLKALHSRNFPVPKPIDVCRHTVVMGLIDGVTLSQVHSISDVEALFDKLMSIIVRMAKYGLIHGDFNEFNIILLPDEQPIMIDFPQMVSIDHPNAEFYFNRDVECVRDFFRRKFNFDCKVLPQFCDIKRKYNLDVELEASGFTKRMALDLNKAYDEGNFEAHHEENDESSEAEDESIEEGEMDEEELKQTSKEGQTQKHKLGRTKMFNDWLESARAELEKVTVEEEECPDLEEMDEQTLLKYKEIARDAEQKMQQMEEAQESLKESDDGEGEVVHDGEDGDKKGRLRDHKRGKVTDQRSVYSCGSTISPEEIKQRLMKDRHKAKKEKMRVKGKQCAVQRGRKENIDLMKEYAGLGRIMAAGKGVTIPDGLEYQTDQFLVPKCYEEDLSAVIIPEGLIHDRIKRLAHEIHNTAGDQPLVMLCVLKGSYRFFTILVDEISVARQSFGCKSGMMVEFIKVRSYEDTKSTGSIEITGLSNLKELSGKSVLVVDDIVDSGVAKVWTSVLLSKRVTRKVDVQEDFVAFNIPDKFIVGYGLDYNQIFRDLNHICIMNETGIEKYRKK</sequence>
<evidence type="ECO:0000256" key="7">
    <source>
        <dbReference type="ARBA" id="ARBA00022741"/>
    </source>
</evidence>
<name>A0A915DSR4_9BILA</name>
<dbReference type="Gene3D" id="1.10.510.10">
    <property type="entry name" value="Transferase(Phosphotransferase) domain 1"/>
    <property type="match status" value="1"/>
</dbReference>
<dbReference type="CDD" id="cd06223">
    <property type="entry name" value="PRTases_typeI"/>
    <property type="match status" value="1"/>
</dbReference>
<dbReference type="InterPro" id="IPR036390">
    <property type="entry name" value="WH_DNA-bd_sf"/>
</dbReference>
<accession>A0A915DSR4</accession>
<dbReference type="Gene3D" id="3.40.50.2020">
    <property type="match status" value="1"/>
</dbReference>
<comment type="catalytic activity">
    <reaction evidence="11">
        <text>L-threonyl-[protein] + ATP = O-phospho-L-threonyl-[protein] + ADP + H(+)</text>
        <dbReference type="Rhea" id="RHEA:46608"/>
        <dbReference type="Rhea" id="RHEA-COMP:11060"/>
        <dbReference type="Rhea" id="RHEA-COMP:11605"/>
        <dbReference type="ChEBI" id="CHEBI:15378"/>
        <dbReference type="ChEBI" id="CHEBI:30013"/>
        <dbReference type="ChEBI" id="CHEBI:30616"/>
        <dbReference type="ChEBI" id="CHEBI:61977"/>
        <dbReference type="ChEBI" id="CHEBI:456216"/>
        <dbReference type="EC" id="2.7.11.1"/>
    </reaction>
</comment>
<evidence type="ECO:0000256" key="5">
    <source>
        <dbReference type="ARBA" id="ARBA00022679"/>
    </source>
</evidence>
<evidence type="ECO:0000256" key="1">
    <source>
        <dbReference type="ARBA" id="ARBA00001946"/>
    </source>
</evidence>
<reference evidence="16" key="1">
    <citation type="submission" date="2022-11" db="UniProtKB">
        <authorList>
            <consortium name="WormBaseParasite"/>
        </authorList>
    </citation>
    <scope>IDENTIFICATION</scope>
</reference>
<evidence type="ECO:0000313" key="16">
    <source>
        <dbReference type="WBParaSite" id="jg22536.1"/>
    </source>
</evidence>
<feature type="region of interest" description="Disordered" evidence="13">
    <location>
        <begin position="364"/>
        <end position="408"/>
    </location>
</feature>
<dbReference type="Pfam" id="PF01163">
    <property type="entry name" value="RIO1"/>
    <property type="match status" value="1"/>
</dbReference>
<feature type="domain" description="RIO kinase" evidence="14">
    <location>
        <begin position="122"/>
        <end position="333"/>
    </location>
</feature>
<dbReference type="InterPro" id="IPR011009">
    <property type="entry name" value="Kinase-like_dom_sf"/>
</dbReference>
<feature type="compositionally biased region" description="Acidic residues" evidence="13">
    <location>
        <begin position="370"/>
        <end position="390"/>
    </location>
</feature>
<dbReference type="Gene3D" id="3.30.200.20">
    <property type="entry name" value="Phosphorylase Kinase, domain 1"/>
    <property type="match status" value="1"/>
</dbReference>
<dbReference type="GO" id="GO:0005829">
    <property type="term" value="C:cytosol"/>
    <property type="evidence" value="ECO:0007669"/>
    <property type="project" value="TreeGrafter"/>
</dbReference>
<comment type="cofactor">
    <cofactor evidence="1">
        <name>Mg(2+)</name>
        <dbReference type="ChEBI" id="CHEBI:18420"/>
    </cofactor>
</comment>
<dbReference type="InterPro" id="IPR018935">
    <property type="entry name" value="RIO_kinase_CS"/>
</dbReference>
<evidence type="ECO:0000256" key="6">
    <source>
        <dbReference type="ARBA" id="ARBA00022723"/>
    </source>
</evidence>
<evidence type="ECO:0000256" key="13">
    <source>
        <dbReference type="SAM" id="MobiDB-lite"/>
    </source>
</evidence>
<keyword evidence="15" id="KW-1185">Reference proteome</keyword>
<dbReference type="SMART" id="SM00090">
    <property type="entry name" value="RIO"/>
    <property type="match status" value="1"/>
</dbReference>
<evidence type="ECO:0000256" key="2">
    <source>
        <dbReference type="ARBA" id="ARBA00009196"/>
    </source>
</evidence>
<keyword evidence="8" id="KW-0418">Kinase</keyword>
<dbReference type="AlphaFoldDB" id="A0A915DSR4"/>
<feature type="compositionally biased region" description="Basic and acidic residues" evidence="13">
    <location>
        <begin position="465"/>
        <end position="487"/>
    </location>
</feature>
<dbReference type="InterPro" id="IPR030484">
    <property type="entry name" value="Rio2"/>
</dbReference>
<dbReference type="SUPFAM" id="SSF56112">
    <property type="entry name" value="Protein kinase-like (PK-like)"/>
    <property type="match status" value="1"/>
</dbReference>
<dbReference type="PROSITE" id="PS01245">
    <property type="entry name" value="RIO1"/>
    <property type="match status" value="1"/>
</dbReference>
<keyword evidence="4" id="KW-0723">Serine/threonine-protein kinase</keyword>
<dbReference type="InterPro" id="IPR000687">
    <property type="entry name" value="RIO_kinase"/>
</dbReference>
<evidence type="ECO:0000256" key="12">
    <source>
        <dbReference type="ARBA" id="ARBA00048679"/>
    </source>
</evidence>
<dbReference type="PANTHER" id="PTHR45852:SF1">
    <property type="entry name" value="SERINE_THREONINE-PROTEIN KINASE RIO2"/>
    <property type="match status" value="1"/>
</dbReference>
<dbReference type="InterPro" id="IPR018934">
    <property type="entry name" value="RIO_dom"/>
</dbReference>
<evidence type="ECO:0000256" key="11">
    <source>
        <dbReference type="ARBA" id="ARBA00047899"/>
    </source>
</evidence>
<comment type="similarity">
    <text evidence="2">Belongs to the protein kinase superfamily. RIO-type Ser/Thr kinase family.</text>
</comment>
<dbReference type="InterPro" id="IPR036388">
    <property type="entry name" value="WH-like_DNA-bd_sf"/>
</dbReference>
<dbReference type="GO" id="GO:0046872">
    <property type="term" value="F:metal ion binding"/>
    <property type="evidence" value="ECO:0007669"/>
    <property type="project" value="UniProtKB-KW"/>
</dbReference>
<comment type="catalytic activity">
    <reaction evidence="12">
        <text>L-seryl-[protein] + ATP = O-phospho-L-seryl-[protein] + ADP + H(+)</text>
        <dbReference type="Rhea" id="RHEA:17989"/>
        <dbReference type="Rhea" id="RHEA-COMP:9863"/>
        <dbReference type="Rhea" id="RHEA-COMP:11604"/>
        <dbReference type="ChEBI" id="CHEBI:15378"/>
        <dbReference type="ChEBI" id="CHEBI:29999"/>
        <dbReference type="ChEBI" id="CHEBI:30616"/>
        <dbReference type="ChEBI" id="CHEBI:83421"/>
        <dbReference type="ChEBI" id="CHEBI:456216"/>
        <dbReference type="EC" id="2.7.11.1"/>
    </reaction>
</comment>
<dbReference type="PANTHER" id="PTHR45852">
    <property type="entry name" value="SER/THR-PROTEIN KINASE RIO2"/>
    <property type="match status" value="1"/>
</dbReference>
<dbReference type="FunFam" id="1.10.510.10:FF:000307">
    <property type="entry name" value="Serine/threonine-protein kinase RIO2"/>
    <property type="match status" value="1"/>
</dbReference>
<dbReference type="InterPro" id="IPR000836">
    <property type="entry name" value="PRTase_dom"/>
</dbReference>
<organism evidence="15 16">
    <name type="scientific">Ditylenchus dipsaci</name>
    <dbReference type="NCBI Taxonomy" id="166011"/>
    <lineage>
        <taxon>Eukaryota</taxon>
        <taxon>Metazoa</taxon>
        <taxon>Ecdysozoa</taxon>
        <taxon>Nematoda</taxon>
        <taxon>Chromadorea</taxon>
        <taxon>Rhabditida</taxon>
        <taxon>Tylenchina</taxon>
        <taxon>Tylenchomorpha</taxon>
        <taxon>Sphaerularioidea</taxon>
        <taxon>Anguinidae</taxon>
        <taxon>Anguininae</taxon>
        <taxon>Ditylenchus</taxon>
    </lineage>
</organism>
<evidence type="ECO:0000256" key="3">
    <source>
        <dbReference type="ARBA" id="ARBA00012513"/>
    </source>
</evidence>
<keyword evidence="7" id="KW-0547">Nucleotide-binding</keyword>
<dbReference type="GO" id="GO:0005524">
    <property type="term" value="F:ATP binding"/>
    <property type="evidence" value="ECO:0007669"/>
    <property type="project" value="UniProtKB-KW"/>
</dbReference>
<dbReference type="FunFam" id="3.30.200.20:FF:000052">
    <property type="entry name" value="Serine/threonine-protein kinase RIO2"/>
    <property type="match status" value="1"/>
</dbReference>
<dbReference type="Gene3D" id="1.10.10.10">
    <property type="entry name" value="Winged helix-like DNA-binding domain superfamily/Winged helix DNA-binding domain"/>
    <property type="match status" value="2"/>
</dbReference>